<reference evidence="8 9" key="1">
    <citation type="journal article" date="2024" name="BMC Genomics">
        <title>De novo assembly and annotation of Popillia japonica's genome with initial clues to its potential as an invasive pest.</title>
        <authorList>
            <person name="Cucini C."/>
            <person name="Boschi S."/>
            <person name="Funari R."/>
            <person name="Cardaioli E."/>
            <person name="Iannotti N."/>
            <person name="Marturano G."/>
            <person name="Paoli F."/>
            <person name="Bruttini M."/>
            <person name="Carapelli A."/>
            <person name="Frati F."/>
            <person name="Nardi F."/>
        </authorList>
    </citation>
    <scope>NUCLEOTIDE SEQUENCE [LARGE SCALE GENOMIC DNA]</scope>
    <source>
        <strain evidence="8">DMR45628</strain>
    </source>
</reference>
<accession>A0AAW1KGW7</accession>
<feature type="transmembrane region" description="Helical" evidence="6">
    <location>
        <begin position="95"/>
        <end position="114"/>
    </location>
</feature>
<sequence>MLKITRIYLLPIINFVWFTATFCSTYATAVCLLHVRPLFPSISNNSMFPPESSLFSQLVNIGCIMMASIVYVRYRNVEELVKIYGFDWYIGDINWICLWTGLVSTVGISVFSNFQQSAIIYIHCIGIGLGFGVGTLYQIIHTILCLHIGYKTGSAVMNVIRTLIMSVSCISIIVFLVFYTILLRSSANKTGKITPDDAMFVPFLLSSLAQWKMAFCLIGYLLTYTYEFRKITIYEPKIIFKGQLSNISQL</sequence>
<proteinExistence type="inferred from homology"/>
<name>A0AAW1KGW7_POPJA</name>
<evidence type="ECO:0000256" key="4">
    <source>
        <dbReference type="ARBA" id="ARBA00022989"/>
    </source>
</evidence>
<feature type="transmembrane region" description="Helical" evidence="6">
    <location>
        <begin position="162"/>
        <end position="183"/>
    </location>
</feature>
<feature type="domain" description="CWH43-like N-terminal" evidence="7">
    <location>
        <begin position="8"/>
        <end position="230"/>
    </location>
</feature>
<feature type="transmembrane region" description="Helical" evidence="6">
    <location>
        <begin position="12"/>
        <end position="35"/>
    </location>
</feature>
<dbReference type="EMBL" id="JASPKY010000240">
    <property type="protein sequence ID" value="KAK9717476.1"/>
    <property type="molecule type" value="Genomic_DNA"/>
</dbReference>
<keyword evidence="5 6" id="KW-0472">Membrane</keyword>
<evidence type="ECO:0000256" key="1">
    <source>
        <dbReference type="ARBA" id="ARBA00004127"/>
    </source>
</evidence>
<keyword evidence="9" id="KW-1185">Reference proteome</keyword>
<gene>
    <name evidence="8" type="ORF">QE152_g23725</name>
</gene>
<feature type="transmembrane region" description="Helical" evidence="6">
    <location>
        <begin position="203"/>
        <end position="222"/>
    </location>
</feature>
<dbReference type="Pfam" id="PF10277">
    <property type="entry name" value="Frag1"/>
    <property type="match status" value="1"/>
</dbReference>
<keyword evidence="4 6" id="KW-1133">Transmembrane helix</keyword>
<keyword evidence="3 6" id="KW-0812">Transmembrane</keyword>
<evidence type="ECO:0000313" key="8">
    <source>
        <dbReference type="EMBL" id="KAK9717476.1"/>
    </source>
</evidence>
<evidence type="ECO:0000256" key="6">
    <source>
        <dbReference type="SAM" id="Phobius"/>
    </source>
</evidence>
<dbReference type="Proteomes" id="UP001458880">
    <property type="component" value="Unassembled WGS sequence"/>
</dbReference>
<dbReference type="InterPro" id="IPR019402">
    <property type="entry name" value="CWH43_N"/>
</dbReference>
<dbReference type="InterPro" id="IPR050911">
    <property type="entry name" value="DRAM/TMEM150_Autophagy_Mod"/>
</dbReference>
<dbReference type="AlphaFoldDB" id="A0AAW1KGW7"/>
<dbReference type="PANTHER" id="PTHR21324">
    <property type="entry name" value="FASTING-INDUCIBLE INTEGRAL MEMBRANE PROTEIN TM6P1-RELATED"/>
    <property type="match status" value="1"/>
</dbReference>
<organism evidence="8 9">
    <name type="scientific">Popillia japonica</name>
    <name type="common">Japanese beetle</name>
    <dbReference type="NCBI Taxonomy" id="7064"/>
    <lineage>
        <taxon>Eukaryota</taxon>
        <taxon>Metazoa</taxon>
        <taxon>Ecdysozoa</taxon>
        <taxon>Arthropoda</taxon>
        <taxon>Hexapoda</taxon>
        <taxon>Insecta</taxon>
        <taxon>Pterygota</taxon>
        <taxon>Neoptera</taxon>
        <taxon>Endopterygota</taxon>
        <taxon>Coleoptera</taxon>
        <taxon>Polyphaga</taxon>
        <taxon>Scarabaeiformia</taxon>
        <taxon>Scarabaeidae</taxon>
        <taxon>Rutelinae</taxon>
        <taxon>Popillia</taxon>
    </lineage>
</organism>
<comment type="similarity">
    <text evidence="2">Belongs to the DRAM/TMEM150 family.</text>
</comment>
<feature type="transmembrane region" description="Helical" evidence="6">
    <location>
        <begin position="120"/>
        <end position="150"/>
    </location>
</feature>
<dbReference type="GO" id="GO:0012505">
    <property type="term" value="C:endomembrane system"/>
    <property type="evidence" value="ECO:0007669"/>
    <property type="project" value="UniProtKB-SubCell"/>
</dbReference>
<evidence type="ECO:0000313" key="9">
    <source>
        <dbReference type="Proteomes" id="UP001458880"/>
    </source>
</evidence>
<protein>
    <submittedName>
        <fullName evidence="8">Frag1/DRAM/Sfk1 family</fullName>
    </submittedName>
</protein>
<evidence type="ECO:0000256" key="5">
    <source>
        <dbReference type="ARBA" id="ARBA00023136"/>
    </source>
</evidence>
<comment type="caution">
    <text evidence="8">The sequence shown here is derived from an EMBL/GenBank/DDBJ whole genome shotgun (WGS) entry which is preliminary data.</text>
</comment>
<comment type="subcellular location">
    <subcellularLocation>
        <location evidence="1">Endomembrane system</location>
        <topology evidence="1">Multi-pass membrane protein</topology>
    </subcellularLocation>
</comment>
<evidence type="ECO:0000259" key="7">
    <source>
        <dbReference type="Pfam" id="PF10277"/>
    </source>
</evidence>
<dbReference type="PANTHER" id="PTHR21324:SF2">
    <property type="entry name" value="EG:22E5.9 PROTEIN"/>
    <property type="match status" value="1"/>
</dbReference>
<evidence type="ECO:0000256" key="2">
    <source>
        <dbReference type="ARBA" id="ARBA00006565"/>
    </source>
</evidence>
<feature type="transmembrane region" description="Helical" evidence="6">
    <location>
        <begin position="55"/>
        <end position="74"/>
    </location>
</feature>
<evidence type="ECO:0000256" key="3">
    <source>
        <dbReference type="ARBA" id="ARBA00022692"/>
    </source>
</evidence>